<organism evidence="3 4">
    <name type="scientific">Microbacterium soli</name>
    <dbReference type="NCBI Taxonomy" id="446075"/>
    <lineage>
        <taxon>Bacteria</taxon>
        <taxon>Bacillati</taxon>
        <taxon>Actinomycetota</taxon>
        <taxon>Actinomycetes</taxon>
        <taxon>Micrococcales</taxon>
        <taxon>Microbacteriaceae</taxon>
        <taxon>Microbacterium</taxon>
    </lineage>
</organism>
<evidence type="ECO:0000256" key="1">
    <source>
        <dbReference type="SAM" id="MobiDB-lite"/>
    </source>
</evidence>
<reference evidence="4" key="1">
    <citation type="journal article" date="2019" name="Int. J. Syst. Evol. Microbiol.">
        <title>The Global Catalogue of Microorganisms (GCM) 10K type strain sequencing project: providing services to taxonomists for standard genome sequencing and annotation.</title>
        <authorList>
            <consortium name="The Broad Institute Genomics Platform"/>
            <consortium name="The Broad Institute Genome Sequencing Center for Infectious Disease"/>
            <person name="Wu L."/>
            <person name="Ma J."/>
        </authorList>
    </citation>
    <scope>NUCLEOTIDE SEQUENCE [LARGE SCALE GENOMIC DNA]</scope>
    <source>
        <strain evidence="4">JCM 17024</strain>
    </source>
</reference>
<feature type="region of interest" description="Disordered" evidence="1">
    <location>
        <begin position="1"/>
        <end position="29"/>
    </location>
</feature>
<gene>
    <name evidence="3" type="ORF">GCM10022383_11110</name>
</gene>
<evidence type="ECO:0000313" key="3">
    <source>
        <dbReference type="EMBL" id="GAA3934427.1"/>
    </source>
</evidence>
<keyword evidence="2" id="KW-1133">Transmembrane helix</keyword>
<evidence type="ECO:0000313" key="4">
    <source>
        <dbReference type="Proteomes" id="UP001501591"/>
    </source>
</evidence>
<dbReference type="RefSeq" id="WP_344818537.1">
    <property type="nucleotide sequence ID" value="NZ_BAABCP010000001.1"/>
</dbReference>
<feature type="transmembrane region" description="Helical" evidence="2">
    <location>
        <begin position="61"/>
        <end position="84"/>
    </location>
</feature>
<name>A0ABP7N4J2_9MICO</name>
<dbReference type="Proteomes" id="UP001501591">
    <property type="component" value="Unassembled WGS sequence"/>
</dbReference>
<feature type="transmembrane region" description="Helical" evidence="2">
    <location>
        <begin position="119"/>
        <end position="141"/>
    </location>
</feature>
<comment type="caution">
    <text evidence="3">The sequence shown here is derived from an EMBL/GenBank/DDBJ whole genome shotgun (WGS) entry which is preliminary data.</text>
</comment>
<protein>
    <submittedName>
        <fullName evidence="3">Uncharacterized protein</fullName>
    </submittedName>
</protein>
<accession>A0ABP7N4J2</accession>
<feature type="transmembrane region" description="Helical" evidence="2">
    <location>
        <begin position="90"/>
        <end position="112"/>
    </location>
</feature>
<sequence>MVEQQRGRYLGGSDGAPPPPPPGGYRGARRVPETAYATGGMIPASADVVYRAEPEPQKRTVSTLGLIALSATVLFVLTMLLMMGAGGTDALYGTTMIVLQLIVLGAVVAAVLTPRGRMLGTVALAVTLVFNVATVGAMGALRSAATHAYSGTKSAKQLHDEAYPGIRDVSDASVLSAPSLEQTQVAGDRLMAEVRERLSREFGFTWVPSGAIDVGPERNGYGGESMLKRYASVVWTTEQPVHDTARKREVMRAIDGVLAEQRLIMPLYPLNEPGNGISDDMVAKLYGSRDPAAQHTWEYYAGAYPDPLRFYAYAYDLSKDPTGEFRIQREAMHRQTGEPLEGIQLAVFARQVLSDADRAEFEERLRDYPGY</sequence>
<dbReference type="EMBL" id="BAABCP010000001">
    <property type="protein sequence ID" value="GAA3934427.1"/>
    <property type="molecule type" value="Genomic_DNA"/>
</dbReference>
<keyword evidence="2" id="KW-0812">Transmembrane</keyword>
<proteinExistence type="predicted"/>
<keyword evidence="4" id="KW-1185">Reference proteome</keyword>
<keyword evidence="2" id="KW-0472">Membrane</keyword>
<evidence type="ECO:0000256" key="2">
    <source>
        <dbReference type="SAM" id="Phobius"/>
    </source>
</evidence>